<feature type="transmembrane region" description="Helical" evidence="3">
    <location>
        <begin position="399"/>
        <end position="424"/>
    </location>
</feature>
<evidence type="ECO:0000256" key="3">
    <source>
        <dbReference type="SAM" id="Phobius"/>
    </source>
</evidence>
<dbReference type="PANTHER" id="PTHR22550:SF5">
    <property type="entry name" value="LEUCINE ZIPPER PROTEIN 4"/>
    <property type="match status" value="1"/>
</dbReference>
<organism evidence="4 5">
    <name type="scientific">Ferviditalea candida</name>
    <dbReference type="NCBI Taxonomy" id="3108399"/>
    <lineage>
        <taxon>Bacteria</taxon>
        <taxon>Bacillati</taxon>
        <taxon>Bacillota</taxon>
        <taxon>Bacilli</taxon>
        <taxon>Bacillales</taxon>
        <taxon>Paenibacillaceae</taxon>
        <taxon>Ferviditalea</taxon>
    </lineage>
</organism>
<keyword evidence="3" id="KW-1133">Transmembrane helix</keyword>
<evidence type="ECO:0000256" key="1">
    <source>
        <dbReference type="ARBA" id="ARBA00005278"/>
    </source>
</evidence>
<dbReference type="InterPro" id="IPR004995">
    <property type="entry name" value="Spore_Ger"/>
</dbReference>
<name>A0ABU5ZLC7_9BACL</name>
<reference evidence="4" key="1">
    <citation type="submission" date="2023-12" db="EMBL/GenBank/DDBJ databases">
        <title>Fervidustalea candida gen. nov., sp. nov., a novel member of the family Paenibacillaceae isolated from a geothermal area.</title>
        <authorList>
            <person name="Li W.-J."/>
            <person name="Jiao J.-Y."/>
            <person name="Chen Y."/>
        </authorList>
    </citation>
    <scope>NUCLEOTIDE SEQUENCE</scope>
    <source>
        <strain evidence="4">SYSU GA230002</strain>
    </source>
</reference>
<protein>
    <submittedName>
        <fullName evidence="4">Spore germination protein</fullName>
    </submittedName>
</protein>
<dbReference type="Pfam" id="PF03323">
    <property type="entry name" value="GerA"/>
    <property type="match status" value="1"/>
</dbReference>
<dbReference type="Proteomes" id="UP001310386">
    <property type="component" value="Unassembled WGS sequence"/>
</dbReference>
<dbReference type="InterPro" id="IPR050768">
    <property type="entry name" value="UPF0353/GerABKA_families"/>
</dbReference>
<proteinExistence type="inferred from homology"/>
<feature type="transmembrane region" description="Helical" evidence="3">
    <location>
        <begin position="274"/>
        <end position="296"/>
    </location>
</feature>
<comment type="caution">
    <text evidence="4">The sequence shown here is derived from an EMBL/GenBank/DDBJ whole genome shotgun (WGS) entry which is preliminary data.</text>
</comment>
<accession>A0ABU5ZLC7</accession>
<keyword evidence="3" id="KW-0812">Transmembrane</keyword>
<dbReference type="RefSeq" id="WP_371754781.1">
    <property type="nucleotide sequence ID" value="NZ_JAYJLD010000020.1"/>
</dbReference>
<comment type="similarity">
    <text evidence="1">Belongs to the GerABKA family.</text>
</comment>
<dbReference type="PIRSF" id="PIRSF005690">
    <property type="entry name" value="GerBA"/>
    <property type="match status" value="1"/>
</dbReference>
<dbReference type="EMBL" id="JAYJLD010000020">
    <property type="protein sequence ID" value="MEB3102662.1"/>
    <property type="molecule type" value="Genomic_DNA"/>
</dbReference>
<keyword evidence="5" id="KW-1185">Reference proteome</keyword>
<evidence type="ECO:0000313" key="5">
    <source>
        <dbReference type="Proteomes" id="UP001310386"/>
    </source>
</evidence>
<feature type="transmembrane region" description="Helical" evidence="3">
    <location>
        <begin position="370"/>
        <end position="392"/>
    </location>
</feature>
<keyword evidence="2 3" id="KW-0472">Membrane</keyword>
<gene>
    <name evidence="4" type="ORF">VF724_13405</name>
</gene>
<evidence type="ECO:0000256" key="2">
    <source>
        <dbReference type="ARBA" id="ARBA00023136"/>
    </source>
</evidence>
<evidence type="ECO:0000313" key="4">
    <source>
        <dbReference type="EMBL" id="MEB3102662.1"/>
    </source>
</evidence>
<sequence length="480" mass="53873">MTQKAQLIQEKLGHSSDVVTRHVHLESGQMAVIVFLDGLVDKELLEKLILPWLLQEGKQSVSSERLEKELPVSGLKLETQQHLVVDAVLSGQAVLIVQQLKPYFLISIPKWTQRNPDAPAIESTVKGTREGFVETLSVNLSLVRRYLKDPRLTVEQISVGSLSQTKVAILYVREIVNPEVLDEVRQRLGRIETDTILASSQIEQWIEDNGWSIFPTIQVTERPDVTAASLAEGKVAVFTDNSPFALLVPFTFIERLQNMDDYYEKWQVAMLIRFVRLVAFALSLFVPGLYVALIHYNAALIPTDLLISIMNSHAQIPFPVIWELLLMELTIEIFREAGIRLPKPLGQTVGIVGGIVIGEAAVQASLVSPITLIVVALTAMASFSAPNYSLAYSFRLLRFMFIGLSAVLGLYGFVFGVTIILIHLSSLNSFGVSYLAPFAPLRLRDWVDQLMLWPARWRNFRPAYLTTRSRKGDWKPLKRG</sequence>
<dbReference type="PANTHER" id="PTHR22550">
    <property type="entry name" value="SPORE GERMINATION PROTEIN"/>
    <property type="match status" value="1"/>
</dbReference>